<accession>A0A560J0B2</accession>
<dbReference type="AlphaFoldDB" id="A0A560J0B2"/>
<dbReference type="EMBL" id="VITT01000001">
    <property type="protein sequence ID" value="TWB64421.1"/>
    <property type="molecule type" value="Genomic_DNA"/>
</dbReference>
<name>A0A560J0B2_9PROT</name>
<comment type="caution">
    <text evidence="1">The sequence shown here is derived from an EMBL/GenBank/DDBJ whole genome shotgun (WGS) entry which is preliminary data.</text>
</comment>
<reference evidence="1 2" key="1">
    <citation type="submission" date="2019-06" db="EMBL/GenBank/DDBJ databases">
        <title>Genomic Encyclopedia of Type Strains, Phase IV (KMG-V): Genome sequencing to study the core and pangenomes of soil and plant-associated prokaryotes.</title>
        <authorList>
            <person name="Whitman W."/>
        </authorList>
    </citation>
    <scope>NUCLEOTIDE SEQUENCE [LARGE SCALE GENOMIC DNA]</scope>
    <source>
        <strain evidence="1 2">BR 11140</strain>
    </source>
</reference>
<sequence>MYNLLTQPLLTTSPAGTAVSLPGLLTQLSRDEVEGFPALRPHQSPLWHSFLVQVSALALLRADLAELPQDEEAWRTLLRGLTPDFRDDEPWQLVVTDTTKPAFLQPAIPPGVTLSTPAPTPDALDLLITAKNHDLKQAVAQQAAPEDFVYALVSLQTGDGYNGAGNYGISRMNGGSSSRPLLGLAPAVTDNDAVISPRPGAWFRRDVLALLAARKSILRDFPDFAEESGLALLWLAPWPEEGQLRINQLDPWYVEVCRRVRLLEAGEKITAVKGTSKAARVAAKELNGAVGDPWAPVHKDEHKSFTLSGQDFDYATLSKLLFSGNWKLPVLAKPAPFERNGASFLLIAAALARGNSKTEGFKYRELPMSSRIAQAMTSPDGQESLNDLAQQQVEEIELFDHALRGALALAAAGGEWEKVGKAHYARTNPARLRLDRVADSLFFQHLWHRFDAQEAGEDAVEAERMAFASALWAATRDVFSVALPAIPSPARFRHRTDARAHRRLWGDSKLRQHFPALFMKEPQEVSSNVAQ</sequence>
<dbReference type="Proteomes" id="UP000318050">
    <property type="component" value="Unassembled WGS sequence"/>
</dbReference>
<proteinExistence type="predicted"/>
<evidence type="ECO:0000313" key="2">
    <source>
        <dbReference type="Proteomes" id="UP000318050"/>
    </source>
</evidence>
<gene>
    <name evidence="1" type="ORF">FBZ92_101317</name>
</gene>
<organism evidence="1 2">
    <name type="scientific">Nitrospirillum amazonense</name>
    <dbReference type="NCBI Taxonomy" id="28077"/>
    <lineage>
        <taxon>Bacteria</taxon>
        <taxon>Pseudomonadati</taxon>
        <taxon>Pseudomonadota</taxon>
        <taxon>Alphaproteobacteria</taxon>
        <taxon>Rhodospirillales</taxon>
        <taxon>Azospirillaceae</taxon>
        <taxon>Nitrospirillum</taxon>
    </lineage>
</organism>
<evidence type="ECO:0000313" key="1">
    <source>
        <dbReference type="EMBL" id="TWB64421.1"/>
    </source>
</evidence>
<protein>
    <submittedName>
        <fullName evidence="1">CRISPR-associated Cse1 family protein</fullName>
    </submittedName>
</protein>